<keyword evidence="2" id="KW-0503">Monooxygenase</keyword>
<dbReference type="PRINTS" id="PR00385">
    <property type="entry name" value="P450"/>
</dbReference>
<dbReference type="InterPro" id="IPR036396">
    <property type="entry name" value="Cyt_P450_sf"/>
</dbReference>
<dbReference type="PRINTS" id="PR00359">
    <property type="entry name" value="BP450"/>
</dbReference>
<keyword evidence="2" id="KW-0560">Oxidoreductase</keyword>
<gene>
    <name evidence="4" type="ORF">J2S43_005067</name>
</gene>
<organism evidence="4 5">
    <name type="scientific">Catenuloplanes nepalensis</name>
    <dbReference type="NCBI Taxonomy" id="587533"/>
    <lineage>
        <taxon>Bacteria</taxon>
        <taxon>Bacillati</taxon>
        <taxon>Actinomycetota</taxon>
        <taxon>Actinomycetes</taxon>
        <taxon>Micromonosporales</taxon>
        <taxon>Micromonosporaceae</taxon>
        <taxon>Catenuloplanes</taxon>
    </lineage>
</organism>
<dbReference type="Proteomes" id="UP001240984">
    <property type="component" value="Unassembled WGS sequence"/>
</dbReference>
<protein>
    <submittedName>
        <fullName evidence="4">Cytochrome P450</fullName>
    </submittedName>
</protein>
<keyword evidence="5" id="KW-1185">Reference proteome</keyword>
<dbReference type="InterPro" id="IPR001128">
    <property type="entry name" value="Cyt_P450"/>
</dbReference>
<evidence type="ECO:0000256" key="3">
    <source>
        <dbReference type="SAM" id="MobiDB-lite"/>
    </source>
</evidence>
<dbReference type="Gene3D" id="1.10.630.10">
    <property type="entry name" value="Cytochrome P450"/>
    <property type="match status" value="1"/>
</dbReference>
<keyword evidence="2" id="KW-0479">Metal-binding</keyword>
<dbReference type="InterPro" id="IPR017972">
    <property type="entry name" value="Cyt_P450_CS"/>
</dbReference>
<keyword evidence="2" id="KW-0408">Iron</keyword>
<sequence length="402" mass="44221">MASDDRSPPPDHPHLPVRAAGRARALRDRETPTKVTMPNGEQAWALSRLDHVRAMLSDPRFSSNRFLPGFPSLVRERPQEMRERQGRARLSLVMMDPPEHTAARRGVVGEFTVKRMEALRPRILQIVDEHLDAMLAGPNPADLVTALSLPVPSLVICELLGVPYSDHDFFQTNSSTLLSLSAPAEERMAAVDALQAYLGELLVHRREHPGDDLLSRQLAKSDDVEELVGLGFLLLLAGHETTANMISLGVVALLDHPDQLKAITADPSRTPAAVEELLRYFTIAEFATARVAREDVELGGVLIRAGEGVITLGNAANRDPAAFADAAELDVERGARHHIAFGFGPPQCLGQNLARLELQIVFDTLFRRVPSLRLAVPADDLQYKDDATIYGLRRLPVTWDAQ</sequence>
<evidence type="ECO:0000256" key="2">
    <source>
        <dbReference type="RuleBase" id="RU000461"/>
    </source>
</evidence>
<feature type="compositionally biased region" description="Basic and acidic residues" evidence="3">
    <location>
        <begin position="1"/>
        <end position="14"/>
    </location>
</feature>
<dbReference type="InterPro" id="IPR002397">
    <property type="entry name" value="Cyt_P450_B"/>
</dbReference>
<evidence type="ECO:0000313" key="5">
    <source>
        <dbReference type="Proteomes" id="UP001240984"/>
    </source>
</evidence>
<evidence type="ECO:0000256" key="1">
    <source>
        <dbReference type="ARBA" id="ARBA00010617"/>
    </source>
</evidence>
<dbReference type="PROSITE" id="PS00086">
    <property type="entry name" value="CYTOCHROME_P450"/>
    <property type="match status" value="1"/>
</dbReference>
<name>A0ABT9MYQ1_9ACTN</name>
<dbReference type="Pfam" id="PF00067">
    <property type="entry name" value="p450"/>
    <property type="match status" value="1"/>
</dbReference>
<dbReference type="PANTHER" id="PTHR46696:SF1">
    <property type="entry name" value="CYTOCHROME P450 YJIB-RELATED"/>
    <property type="match status" value="1"/>
</dbReference>
<dbReference type="SUPFAM" id="SSF48264">
    <property type="entry name" value="Cytochrome P450"/>
    <property type="match status" value="1"/>
</dbReference>
<feature type="region of interest" description="Disordered" evidence="3">
    <location>
        <begin position="1"/>
        <end position="36"/>
    </location>
</feature>
<accession>A0ABT9MYQ1</accession>
<dbReference type="CDD" id="cd11030">
    <property type="entry name" value="CYP105-like"/>
    <property type="match status" value="1"/>
</dbReference>
<proteinExistence type="inferred from homology"/>
<comment type="caution">
    <text evidence="4">The sequence shown here is derived from an EMBL/GenBank/DDBJ whole genome shotgun (WGS) entry which is preliminary data.</text>
</comment>
<keyword evidence="2" id="KW-0349">Heme</keyword>
<evidence type="ECO:0000313" key="4">
    <source>
        <dbReference type="EMBL" id="MDP9796555.1"/>
    </source>
</evidence>
<dbReference type="PANTHER" id="PTHR46696">
    <property type="entry name" value="P450, PUTATIVE (EUROFUNG)-RELATED"/>
    <property type="match status" value="1"/>
</dbReference>
<comment type="similarity">
    <text evidence="1 2">Belongs to the cytochrome P450 family.</text>
</comment>
<reference evidence="4 5" key="1">
    <citation type="submission" date="2023-07" db="EMBL/GenBank/DDBJ databases">
        <title>Sequencing the genomes of 1000 actinobacteria strains.</title>
        <authorList>
            <person name="Klenk H.-P."/>
        </authorList>
    </citation>
    <scope>NUCLEOTIDE SEQUENCE [LARGE SCALE GENOMIC DNA]</scope>
    <source>
        <strain evidence="4 5">DSM 44710</strain>
    </source>
</reference>
<dbReference type="EMBL" id="JAUSRA010000001">
    <property type="protein sequence ID" value="MDP9796555.1"/>
    <property type="molecule type" value="Genomic_DNA"/>
</dbReference>